<accession>A0ABQ7FIX9</accession>
<dbReference type="SUPFAM" id="SSF53850">
    <property type="entry name" value="Periplasmic binding protein-like II"/>
    <property type="match status" value="1"/>
</dbReference>
<sequence>MRTSSRIRGRGRRTAIAAVAGLATCAALITGCSADSGGGAGGDGKIELRIGTFGSFGYDNKTGAKLYAEYEKLNPDIKIVENNVSDGQKYWDTLKLRLSQGSGLSDIQAIEVGYIAEATSPTLAGKFLDLTSAEGVSTANFLDWKVKQASTPDGKVVGLGTDIGPMAICYRKDLFEKAGLPTDRDEVAKLWEGDWSKFVEQGKEYQKNAPKGAAFHDSASGLFNAVISSEPEQYSNSRGQLDYENSSGVKKAWEIASEAAESGLTAKLRQFDEKGTWNAGFKNSKFATVACPSWMTNIIKDQAGPDNQGKWDIAAAPVPANWGGSFLSVPKAGKHTKEAAKLAAWLTAPEQQAKVFAKAGLMPSTTDAIASPEVQNAKIDYFGDTPIGEIYSAAAENVEPAPIGRYDGQVKTFITDNGILDIEQRGTDPDKAWENVQNLIDEKIDQ</sequence>
<evidence type="ECO:0000256" key="1">
    <source>
        <dbReference type="SAM" id="SignalP"/>
    </source>
</evidence>
<dbReference type="PANTHER" id="PTHR43649:SF32">
    <property type="entry name" value="SUGAR BINDING SECRETED PROTEIN"/>
    <property type="match status" value="1"/>
</dbReference>
<dbReference type="Gene3D" id="3.40.190.10">
    <property type="entry name" value="Periplasmic binding protein-like II"/>
    <property type="match status" value="1"/>
</dbReference>
<name>A0ABQ7FIX9_9ACTN</name>
<dbReference type="Pfam" id="PF13416">
    <property type="entry name" value="SBP_bac_8"/>
    <property type="match status" value="1"/>
</dbReference>
<keyword evidence="1" id="KW-0732">Signal</keyword>
<feature type="chain" id="PRO_5046343976" evidence="1">
    <location>
        <begin position="35"/>
        <end position="446"/>
    </location>
</feature>
<reference evidence="2 3" key="1">
    <citation type="submission" date="2019-10" db="EMBL/GenBank/DDBJ databases">
        <title>Streptomyces tenebrisbrunneis sp.nov., an endogenous actinomycete isolated from of Lycium ruthenicum.</title>
        <authorList>
            <person name="Ma L."/>
        </authorList>
    </citation>
    <scope>NUCLEOTIDE SEQUENCE [LARGE SCALE GENOMIC DNA]</scope>
    <source>
        <strain evidence="2 3">TRM 66187</strain>
    </source>
</reference>
<dbReference type="InterPro" id="IPR006059">
    <property type="entry name" value="SBP"/>
</dbReference>
<evidence type="ECO:0000313" key="3">
    <source>
        <dbReference type="Proteomes" id="UP000621266"/>
    </source>
</evidence>
<dbReference type="Proteomes" id="UP000621266">
    <property type="component" value="Unassembled WGS sequence"/>
</dbReference>
<comment type="caution">
    <text evidence="2">The sequence shown here is derived from an EMBL/GenBank/DDBJ whole genome shotgun (WGS) entry which is preliminary data.</text>
</comment>
<evidence type="ECO:0000313" key="2">
    <source>
        <dbReference type="EMBL" id="KAF4407197.1"/>
    </source>
</evidence>
<dbReference type="InterPro" id="IPR050490">
    <property type="entry name" value="Bact_solute-bd_prot1"/>
</dbReference>
<dbReference type="RefSeq" id="WP_098754516.1">
    <property type="nucleotide sequence ID" value="NZ_WHPN01000327.1"/>
</dbReference>
<keyword evidence="3" id="KW-1185">Reference proteome</keyword>
<feature type="signal peptide" evidence="1">
    <location>
        <begin position="1"/>
        <end position="34"/>
    </location>
</feature>
<dbReference type="EMBL" id="WHPN01000327">
    <property type="protein sequence ID" value="KAF4407197.1"/>
    <property type="molecule type" value="Genomic_DNA"/>
</dbReference>
<protein>
    <submittedName>
        <fullName evidence="2">Carbohydrate ABC transporter substrate-binding protein</fullName>
    </submittedName>
</protein>
<dbReference type="PROSITE" id="PS51257">
    <property type="entry name" value="PROKAR_LIPOPROTEIN"/>
    <property type="match status" value="1"/>
</dbReference>
<proteinExistence type="predicted"/>
<organism evidence="2 3">
    <name type="scientific">Streptomyces lycii</name>
    <dbReference type="NCBI Taxonomy" id="2654337"/>
    <lineage>
        <taxon>Bacteria</taxon>
        <taxon>Bacillati</taxon>
        <taxon>Actinomycetota</taxon>
        <taxon>Actinomycetes</taxon>
        <taxon>Kitasatosporales</taxon>
        <taxon>Streptomycetaceae</taxon>
        <taxon>Streptomyces</taxon>
    </lineage>
</organism>
<gene>
    <name evidence="2" type="ORF">GCU69_20805</name>
</gene>
<dbReference type="PANTHER" id="PTHR43649">
    <property type="entry name" value="ARABINOSE-BINDING PROTEIN-RELATED"/>
    <property type="match status" value="1"/>
</dbReference>